<comment type="caution">
    <text evidence="2">The sequence shown here is derived from an EMBL/GenBank/DDBJ whole genome shotgun (WGS) entry which is preliminary data.</text>
</comment>
<dbReference type="InterPro" id="IPR007076">
    <property type="entry name" value="TfoX_N"/>
</dbReference>
<evidence type="ECO:0000259" key="1">
    <source>
        <dbReference type="Pfam" id="PF04993"/>
    </source>
</evidence>
<dbReference type="Proteomes" id="UP000315344">
    <property type="component" value="Unassembled WGS sequence"/>
</dbReference>
<evidence type="ECO:0000313" key="2">
    <source>
        <dbReference type="EMBL" id="TKW66742.1"/>
    </source>
</evidence>
<reference evidence="2 3" key="1">
    <citation type="journal article" date="2017" name="Nat. Commun.">
        <title>In situ click chemistry generation of cyclooxygenase-2 inhibitors.</title>
        <authorList>
            <person name="Bhardwaj A."/>
            <person name="Kaur J."/>
            <person name="Wuest M."/>
            <person name="Wuest F."/>
        </authorList>
    </citation>
    <scope>NUCLEOTIDE SEQUENCE [LARGE SCALE GENOMIC DNA]</scope>
    <source>
        <strain evidence="2">S2_012_000_R3_94</strain>
    </source>
</reference>
<dbReference type="AlphaFoldDB" id="A0A533IAA5"/>
<dbReference type="Gene3D" id="3.30.1460.30">
    <property type="entry name" value="YgaC/TfoX-N like chaperone"/>
    <property type="match status" value="1"/>
</dbReference>
<organism evidence="2 3">
    <name type="scientific">Paracoccus denitrificans</name>
    <dbReference type="NCBI Taxonomy" id="266"/>
    <lineage>
        <taxon>Bacteria</taxon>
        <taxon>Pseudomonadati</taxon>
        <taxon>Pseudomonadota</taxon>
        <taxon>Alphaproteobacteria</taxon>
        <taxon>Rhodobacterales</taxon>
        <taxon>Paracoccaceae</taxon>
        <taxon>Paracoccus</taxon>
    </lineage>
</organism>
<dbReference type="EMBL" id="VAFL01000006">
    <property type="protein sequence ID" value="TKW66742.1"/>
    <property type="molecule type" value="Genomic_DNA"/>
</dbReference>
<protein>
    <submittedName>
        <fullName evidence="2">TfoX/Sxy family protein</fullName>
    </submittedName>
</protein>
<proteinExistence type="predicted"/>
<gene>
    <name evidence="2" type="ORF">DI616_09640</name>
</gene>
<feature type="domain" description="TfoX N-terminal" evidence="1">
    <location>
        <begin position="35"/>
        <end position="125"/>
    </location>
</feature>
<name>A0A533IAA5_PARDE</name>
<dbReference type="Pfam" id="PF04993">
    <property type="entry name" value="TfoX_N"/>
    <property type="match status" value="1"/>
</dbReference>
<dbReference type="SUPFAM" id="SSF159894">
    <property type="entry name" value="YgaC/TfoX-N like"/>
    <property type="match status" value="1"/>
</dbReference>
<accession>A0A533IAA5</accession>
<sequence length="133" mass="13785">MWRHGFMMCPRIGMSTTEGTAMSYDHALADRVRTQLAGMGGAQEMPMMGVLCFLRGGNMACGVTGDRLMVRLGKEGASAATIDPDVGPLRIGGGRSPAAFVTVAPAGVADDAALEAWIARAIAFADSLPAKKA</sequence>
<evidence type="ECO:0000313" key="3">
    <source>
        <dbReference type="Proteomes" id="UP000315344"/>
    </source>
</evidence>